<dbReference type="EMBL" id="PQVP01000002">
    <property type="protein sequence ID" value="POZ81571.1"/>
    <property type="molecule type" value="Genomic_DNA"/>
</dbReference>
<accession>A0A2S5DR50</accession>
<name>A0A2S5DR50_9BURK</name>
<reference evidence="2 4" key="1">
    <citation type="submission" date="2018-01" db="EMBL/GenBank/DDBJ databases">
        <title>Successful Treatment of Persistent Burkholderia cepacia Bacteremia with Ceftazidime-Avibactam.</title>
        <authorList>
            <person name="Tamma P."/>
            <person name="Fan Y."/>
            <person name="Bergman Y."/>
            <person name="Sick-Samuels A."/>
            <person name="Hsu A."/>
            <person name="Timp W."/>
            <person name="Simner P."/>
        </authorList>
    </citation>
    <scope>NUCLEOTIDE SEQUENCE [LARGE SCALE GENOMIC DNA]</scope>
    <source>
        <strain evidence="2 4">170816</strain>
    </source>
</reference>
<keyword evidence="1" id="KW-1133">Transmembrane helix</keyword>
<dbReference type="Proteomes" id="UP000238655">
    <property type="component" value="Chromosome 1"/>
</dbReference>
<dbReference type="EMBL" id="PQVP01000002">
    <property type="protein sequence ID" value="POZ84715.1"/>
    <property type="molecule type" value="Genomic_DNA"/>
</dbReference>
<proteinExistence type="predicted"/>
<feature type="transmembrane region" description="Helical" evidence="1">
    <location>
        <begin position="35"/>
        <end position="55"/>
    </location>
</feature>
<gene>
    <name evidence="2" type="ORF">C3743_14660</name>
    <name evidence="3" type="ORF">C3743_32855</name>
</gene>
<dbReference type="RefSeq" id="WP_089460705.1">
    <property type="nucleotide sequence ID" value="NZ_CM009575.1"/>
</dbReference>
<evidence type="ECO:0000313" key="2">
    <source>
        <dbReference type="EMBL" id="POZ81571.1"/>
    </source>
</evidence>
<evidence type="ECO:0000313" key="4">
    <source>
        <dbReference type="Proteomes" id="UP000238655"/>
    </source>
</evidence>
<sequence>MRALAFHIGSFVIFAVLMAASGYASVWIGRKTGRWWIGLICFFALFYGSTTYLAFDGLPLPSGEYGED</sequence>
<feature type="transmembrane region" description="Helical" evidence="1">
    <location>
        <begin position="6"/>
        <end position="28"/>
    </location>
</feature>
<organism evidence="2 4">
    <name type="scientific">Burkholderia contaminans</name>
    <dbReference type="NCBI Taxonomy" id="488447"/>
    <lineage>
        <taxon>Bacteria</taxon>
        <taxon>Pseudomonadati</taxon>
        <taxon>Pseudomonadota</taxon>
        <taxon>Betaproteobacteria</taxon>
        <taxon>Burkholderiales</taxon>
        <taxon>Burkholderiaceae</taxon>
        <taxon>Burkholderia</taxon>
        <taxon>Burkholderia cepacia complex</taxon>
    </lineage>
</organism>
<keyword evidence="1" id="KW-0472">Membrane</keyword>
<protein>
    <submittedName>
        <fullName evidence="2">Uncharacterized protein</fullName>
    </submittedName>
</protein>
<evidence type="ECO:0000256" key="1">
    <source>
        <dbReference type="SAM" id="Phobius"/>
    </source>
</evidence>
<comment type="caution">
    <text evidence="2">The sequence shown here is derived from an EMBL/GenBank/DDBJ whole genome shotgun (WGS) entry which is preliminary data.</text>
</comment>
<dbReference type="AlphaFoldDB" id="A0A2S5DR50"/>
<evidence type="ECO:0000313" key="3">
    <source>
        <dbReference type="EMBL" id="POZ84715.1"/>
    </source>
</evidence>
<keyword evidence="1" id="KW-0812">Transmembrane</keyword>